<organism evidence="2 3">
    <name type="scientific">Nocardioides panacis</name>
    <dbReference type="NCBI Taxonomy" id="2849501"/>
    <lineage>
        <taxon>Bacteria</taxon>
        <taxon>Bacillati</taxon>
        <taxon>Actinomycetota</taxon>
        <taxon>Actinomycetes</taxon>
        <taxon>Propionibacteriales</taxon>
        <taxon>Nocardioidaceae</taxon>
        <taxon>Nocardioides</taxon>
    </lineage>
</organism>
<dbReference type="AlphaFoldDB" id="A0A975T0J6"/>
<evidence type="ECO:0000313" key="2">
    <source>
        <dbReference type="EMBL" id="QWZ09271.1"/>
    </source>
</evidence>
<dbReference type="KEGG" id="nps:KRR39_05655"/>
<evidence type="ECO:0000313" key="3">
    <source>
        <dbReference type="Proteomes" id="UP000683575"/>
    </source>
</evidence>
<name>A0A975T0J6_9ACTN</name>
<proteinExistence type="predicted"/>
<keyword evidence="3" id="KW-1185">Reference proteome</keyword>
<reference evidence="2" key="1">
    <citation type="submission" date="2021-06" db="EMBL/GenBank/DDBJ databases">
        <title>Complete genome sequence of Nocardioides sp. G188.</title>
        <authorList>
            <person name="Im W.-T."/>
        </authorList>
    </citation>
    <scope>NUCLEOTIDE SEQUENCE</scope>
    <source>
        <strain evidence="2">G188</strain>
    </source>
</reference>
<accession>A0A975T0J6</accession>
<feature type="region of interest" description="Disordered" evidence="1">
    <location>
        <begin position="98"/>
        <end position="128"/>
    </location>
</feature>
<protein>
    <submittedName>
        <fullName evidence="2">Uncharacterized protein</fullName>
    </submittedName>
</protein>
<gene>
    <name evidence="2" type="ORF">KRR39_05655</name>
</gene>
<evidence type="ECO:0000256" key="1">
    <source>
        <dbReference type="SAM" id="MobiDB-lite"/>
    </source>
</evidence>
<dbReference type="RefSeq" id="WP_216941117.1">
    <property type="nucleotide sequence ID" value="NZ_CP077062.1"/>
</dbReference>
<dbReference type="EMBL" id="CP077062">
    <property type="protein sequence ID" value="QWZ09271.1"/>
    <property type="molecule type" value="Genomic_DNA"/>
</dbReference>
<sequence length="128" mass="13976">MAKNAAKYGAKYGPHAKVAWEVAGKHVQAAARARLDAAALRRKAFDQAAVTRDGSVLRVVEAGEPVFVVFSGDDPVGSYPTTGRPLAELVERADLAQRTTPEQHHEQQLRARVLRAADRLPRPGRDRD</sequence>
<dbReference type="Proteomes" id="UP000683575">
    <property type="component" value="Chromosome"/>
</dbReference>